<dbReference type="AlphaFoldDB" id="A0A7J7MMW3"/>
<protein>
    <submittedName>
        <fullName evidence="3">Uncharacterized protein</fullName>
    </submittedName>
</protein>
<dbReference type="Proteomes" id="UP000541444">
    <property type="component" value="Unassembled WGS sequence"/>
</dbReference>
<proteinExistence type="inferred from homology"/>
<sequence>MHASAVQRYRHKYQATQKGRIEILLDFVWYEPLTRSKTNNPVTQRARDFHLGW</sequence>
<organism evidence="3 4">
    <name type="scientific">Kingdonia uniflora</name>
    <dbReference type="NCBI Taxonomy" id="39325"/>
    <lineage>
        <taxon>Eukaryota</taxon>
        <taxon>Viridiplantae</taxon>
        <taxon>Streptophyta</taxon>
        <taxon>Embryophyta</taxon>
        <taxon>Tracheophyta</taxon>
        <taxon>Spermatophyta</taxon>
        <taxon>Magnoliopsida</taxon>
        <taxon>Ranunculales</taxon>
        <taxon>Circaeasteraceae</taxon>
        <taxon>Kingdonia</taxon>
    </lineage>
</organism>
<evidence type="ECO:0000313" key="3">
    <source>
        <dbReference type="EMBL" id="KAF6156058.1"/>
    </source>
</evidence>
<comment type="similarity">
    <text evidence="1 2">Belongs to the glycosyl hydrolase 1 family.</text>
</comment>
<reference evidence="3 4" key="1">
    <citation type="journal article" date="2020" name="IScience">
        <title>Genome Sequencing of the Endangered Kingdonia uniflora (Circaeasteraceae, Ranunculales) Reveals Potential Mechanisms of Evolutionary Specialization.</title>
        <authorList>
            <person name="Sun Y."/>
            <person name="Deng T."/>
            <person name="Zhang A."/>
            <person name="Moore M.J."/>
            <person name="Landis J.B."/>
            <person name="Lin N."/>
            <person name="Zhang H."/>
            <person name="Zhang X."/>
            <person name="Huang J."/>
            <person name="Zhang X."/>
            <person name="Sun H."/>
            <person name="Wang H."/>
        </authorList>
    </citation>
    <scope>NUCLEOTIDE SEQUENCE [LARGE SCALE GENOMIC DNA]</scope>
    <source>
        <strain evidence="3">TB1705</strain>
        <tissue evidence="3">Leaf</tissue>
    </source>
</reference>
<dbReference type="Gene3D" id="3.20.20.80">
    <property type="entry name" value="Glycosidases"/>
    <property type="match status" value="1"/>
</dbReference>
<dbReference type="PANTHER" id="PTHR10353:SF28">
    <property type="entry name" value="BETA-GLUCOSIDASE 44"/>
    <property type="match status" value="1"/>
</dbReference>
<dbReference type="SUPFAM" id="SSF51445">
    <property type="entry name" value="(Trans)glycosidases"/>
    <property type="match status" value="1"/>
</dbReference>
<dbReference type="GO" id="GO:0005975">
    <property type="term" value="P:carbohydrate metabolic process"/>
    <property type="evidence" value="ECO:0007669"/>
    <property type="project" value="InterPro"/>
</dbReference>
<dbReference type="GO" id="GO:0008422">
    <property type="term" value="F:beta-glucosidase activity"/>
    <property type="evidence" value="ECO:0007669"/>
    <property type="project" value="TreeGrafter"/>
</dbReference>
<evidence type="ECO:0000256" key="1">
    <source>
        <dbReference type="ARBA" id="ARBA00010838"/>
    </source>
</evidence>
<dbReference type="InterPro" id="IPR001360">
    <property type="entry name" value="Glyco_hydro_1"/>
</dbReference>
<accession>A0A7J7MMW3</accession>
<dbReference type="PANTHER" id="PTHR10353">
    <property type="entry name" value="GLYCOSYL HYDROLASE"/>
    <property type="match status" value="1"/>
</dbReference>
<dbReference type="OrthoDB" id="65569at2759"/>
<evidence type="ECO:0000313" key="4">
    <source>
        <dbReference type="Proteomes" id="UP000541444"/>
    </source>
</evidence>
<name>A0A7J7MMW3_9MAGN</name>
<gene>
    <name evidence="3" type="ORF">GIB67_010982</name>
</gene>
<dbReference type="InterPro" id="IPR017853">
    <property type="entry name" value="GH"/>
</dbReference>
<comment type="caution">
    <text evidence="3">The sequence shown here is derived from an EMBL/GenBank/DDBJ whole genome shotgun (WGS) entry which is preliminary data.</text>
</comment>
<keyword evidence="4" id="KW-1185">Reference proteome</keyword>
<evidence type="ECO:0000256" key="2">
    <source>
        <dbReference type="RuleBase" id="RU003690"/>
    </source>
</evidence>
<dbReference type="EMBL" id="JACGCM010001386">
    <property type="protein sequence ID" value="KAF6156058.1"/>
    <property type="molecule type" value="Genomic_DNA"/>
</dbReference>